<gene>
    <name evidence="1" type="ORF">TSOC_009958</name>
</gene>
<keyword evidence="2" id="KW-1185">Reference proteome</keyword>
<organism evidence="1 2">
    <name type="scientific">Tetrabaena socialis</name>
    <dbReference type="NCBI Taxonomy" id="47790"/>
    <lineage>
        <taxon>Eukaryota</taxon>
        <taxon>Viridiplantae</taxon>
        <taxon>Chlorophyta</taxon>
        <taxon>core chlorophytes</taxon>
        <taxon>Chlorophyceae</taxon>
        <taxon>CS clade</taxon>
        <taxon>Chlamydomonadales</taxon>
        <taxon>Tetrabaenaceae</taxon>
        <taxon>Tetrabaena</taxon>
    </lineage>
</organism>
<evidence type="ECO:0000313" key="1">
    <source>
        <dbReference type="EMBL" id="PNH03922.1"/>
    </source>
</evidence>
<accession>A0A2J7ZUI4</accession>
<feature type="non-terminal residue" evidence="1">
    <location>
        <position position="1"/>
    </location>
</feature>
<comment type="caution">
    <text evidence="1">The sequence shown here is derived from an EMBL/GenBank/DDBJ whole genome shotgun (WGS) entry which is preliminary data.</text>
</comment>
<dbReference type="Proteomes" id="UP000236333">
    <property type="component" value="Unassembled WGS sequence"/>
</dbReference>
<evidence type="ECO:0000313" key="2">
    <source>
        <dbReference type="Proteomes" id="UP000236333"/>
    </source>
</evidence>
<sequence>HQRASGGADGLPSVWPEASRSVEDIWRQIRRRVERRRRTGALQQPTEGSAPASKWALLREFVVDMLGPGEAADLLMCEGPAAAVVAGVERGPQVHGLEVSVAQGDTAEGVAAGEPVAAPLRRRGRLPSGFYWRWLGRLLAARLAYMVLCET</sequence>
<name>A0A2J7ZUI4_9CHLO</name>
<protein>
    <submittedName>
        <fullName evidence="1">Uncharacterized protein</fullName>
    </submittedName>
</protein>
<reference evidence="1 2" key="1">
    <citation type="journal article" date="2017" name="Mol. Biol. Evol.">
        <title>The 4-celled Tetrabaena socialis nuclear genome reveals the essential components for genetic control of cell number at the origin of multicellularity in the volvocine lineage.</title>
        <authorList>
            <person name="Featherston J."/>
            <person name="Arakaki Y."/>
            <person name="Hanschen E.R."/>
            <person name="Ferris P.J."/>
            <person name="Michod R.E."/>
            <person name="Olson B.J.S.C."/>
            <person name="Nozaki H."/>
            <person name="Durand P.M."/>
        </authorList>
    </citation>
    <scope>NUCLEOTIDE SEQUENCE [LARGE SCALE GENOMIC DNA]</scope>
    <source>
        <strain evidence="1 2">NIES-571</strain>
    </source>
</reference>
<dbReference type="EMBL" id="PGGS01000445">
    <property type="protein sequence ID" value="PNH03922.1"/>
    <property type="molecule type" value="Genomic_DNA"/>
</dbReference>
<dbReference type="AlphaFoldDB" id="A0A2J7ZUI4"/>
<proteinExistence type="predicted"/>